<dbReference type="GO" id="GO:0016491">
    <property type="term" value="F:oxidoreductase activity"/>
    <property type="evidence" value="ECO:0007669"/>
    <property type="project" value="InterPro"/>
</dbReference>
<reference evidence="5" key="1">
    <citation type="journal article" date="2020" name="Stud. Mycol.">
        <title>101 Dothideomycetes genomes: a test case for predicting lifestyles and emergence of pathogens.</title>
        <authorList>
            <person name="Haridas S."/>
            <person name="Albert R."/>
            <person name="Binder M."/>
            <person name="Bloem J."/>
            <person name="Labutti K."/>
            <person name="Salamov A."/>
            <person name="Andreopoulos B."/>
            <person name="Baker S."/>
            <person name="Barry K."/>
            <person name="Bills G."/>
            <person name="Bluhm B."/>
            <person name="Cannon C."/>
            <person name="Castanera R."/>
            <person name="Culley D."/>
            <person name="Daum C."/>
            <person name="Ezra D."/>
            <person name="Gonzalez J."/>
            <person name="Henrissat B."/>
            <person name="Kuo A."/>
            <person name="Liang C."/>
            <person name="Lipzen A."/>
            <person name="Lutzoni F."/>
            <person name="Magnuson J."/>
            <person name="Mondo S."/>
            <person name="Nolan M."/>
            <person name="Ohm R."/>
            <person name="Pangilinan J."/>
            <person name="Park H.-J."/>
            <person name="Ramirez L."/>
            <person name="Alfaro M."/>
            <person name="Sun H."/>
            <person name="Tritt A."/>
            <person name="Yoshinaga Y."/>
            <person name="Zwiers L.-H."/>
            <person name="Turgeon B."/>
            <person name="Goodwin S."/>
            <person name="Spatafora J."/>
            <person name="Crous P."/>
            <person name="Grigoriev I."/>
        </authorList>
    </citation>
    <scope>NUCLEOTIDE SEQUENCE</scope>
    <source>
        <strain evidence="5">CBS 627.86</strain>
    </source>
</reference>
<dbReference type="InterPro" id="IPR023753">
    <property type="entry name" value="FAD/NAD-binding_dom"/>
</dbReference>
<evidence type="ECO:0000313" key="5">
    <source>
        <dbReference type="EMBL" id="KAF2117465.1"/>
    </source>
</evidence>
<evidence type="ECO:0000256" key="3">
    <source>
        <dbReference type="ARBA" id="ARBA00022827"/>
    </source>
</evidence>
<dbReference type="InterPro" id="IPR036188">
    <property type="entry name" value="FAD/NAD-bd_sf"/>
</dbReference>
<dbReference type="PRINTS" id="PR00368">
    <property type="entry name" value="FADPNR"/>
</dbReference>
<keyword evidence="2" id="KW-0285">Flavoprotein</keyword>
<feature type="domain" description="FAD/NAD(P)-binding" evidence="4">
    <location>
        <begin position="2"/>
        <end position="280"/>
    </location>
</feature>
<name>A0A6A5ZE35_9PLEO</name>
<sequence length="286" mass="31023">MSAATLARRLDEDALITVFEKGPYVGFANCGIPYAMDGIIPNPSSLILQTPKGFKDCFNINVHLCTEVTNIDKESKTVETQENRNGQHSEQYHYDKLILAQGAKVFLPPIDGIHESNVFTLQTIPKLLAVNAYISANECKSVAVIGGGFIGLEAAENLRLRGLKVTIIEATSHVFPPVDLGIAACLHGEIRTISIRLVLNARLKNIESVAKRRSNHVILEGGEEIDANVVIVAVVVHGRVSLARRAALKVGSAGVIVNEFMQTSDPDIYAVGDMVETPHRVAKHLT</sequence>
<dbReference type="EMBL" id="ML977319">
    <property type="protein sequence ID" value="KAF2117465.1"/>
    <property type="molecule type" value="Genomic_DNA"/>
</dbReference>
<protein>
    <recommendedName>
        <fullName evidence="4">FAD/NAD(P)-binding domain-containing protein</fullName>
    </recommendedName>
</protein>
<comment type="cofactor">
    <cofactor evidence="1">
        <name>FAD</name>
        <dbReference type="ChEBI" id="CHEBI:57692"/>
    </cofactor>
</comment>
<evidence type="ECO:0000313" key="6">
    <source>
        <dbReference type="Proteomes" id="UP000799770"/>
    </source>
</evidence>
<dbReference type="Proteomes" id="UP000799770">
    <property type="component" value="Unassembled WGS sequence"/>
</dbReference>
<dbReference type="Pfam" id="PF07992">
    <property type="entry name" value="Pyr_redox_2"/>
    <property type="match status" value="1"/>
</dbReference>
<evidence type="ECO:0000256" key="1">
    <source>
        <dbReference type="ARBA" id="ARBA00001974"/>
    </source>
</evidence>
<proteinExistence type="predicted"/>
<organism evidence="5 6">
    <name type="scientific">Lophiotrema nucula</name>
    <dbReference type="NCBI Taxonomy" id="690887"/>
    <lineage>
        <taxon>Eukaryota</taxon>
        <taxon>Fungi</taxon>
        <taxon>Dikarya</taxon>
        <taxon>Ascomycota</taxon>
        <taxon>Pezizomycotina</taxon>
        <taxon>Dothideomycetes</taxon>
        <taxon>Pleosporomycetidae</taxon>
        <taxon>Pleosporales</taxon>
        <taxon>Lophiotremataceae</taxon>
        <taxon>Lophiotrema</taxon>
    </lineage>
</organism>
<gene>
    <name evidence="5" type="ORF">BDV96DRAFT_572141</name>
</gene>
<dbReference type="AlphaFoldDB" id="A0A6A5ZE35"/>
<evidence type="ECO:0000256" key="2">
    <source>
        <dbReference type="ARBA" id="ARBA00022630"/>
    </source>
</evidence>
<keyword evidence="6" id="KW-1185">Reference proteome</keyword>
<dbReference type="OrthoDB" id="361797at2759"/>
<dbReference type="InterPro" id="IPR050260">
    <property type="entry name" value="FAD-bd_OxRdtase"/>
</dbReference>
<accession>A0A6A5ZE35</accession>
<dbReference type="Gene3D" id="3.50.50.60">
    <property type="entry name" value="FAD/NAD(P)-binding domain"/>
    <property type="match status" value="2"/>
</dbReference>
<keyword evidence="3" id="KW-0274">FAD</keyword>
<dbReference type="SUPFAM" id="SSF51905">
    <property type="entry name" value="FAD/NAD(P)-binding domain"/>
    <property type="match status" value="2"/>
</dbReference>
<evidence type="ECO:0000259" key="4">
    <source>
        <dbReference type="Pfam" id="PF07992"/>
    </source>
</evidence>
<dbReference type="PANTHER" id="PTHR43429">
    <property type="entry name" value="PYRIDINE NUCLEOTIDE-DISULFIDE OXIDOREDUCTASE DOMAIN-CONTAINING"/>
    <property type="match status" value="1"/>
</dbReference>